<proteinExistence type="predicted"/>
<gene>
    <name evidence="1" type="ORF">RFI_23189</name>
</gene>
<keyword evidence="2" id="KW-1185">Reference proteome</keyword>
<evidence type="ECO:0000313" key="2">
    <source>
        <dbReference type="Proteomes" id="UP000023152"/>
    </source>
</evidence>
<protein>
    <submittedName>
        <fullName evidence="1">Uncharacterized protein</fullName>
    </submittedName>
</protein>
<dbReference type="Proteomes" id="UP000023152">
    <property type="component" value="Unassembled WGS sequence"/>
</dbReference>
<dbReference type="AlphaFoldDB" id="X6MKK5"/>
<accession>X6MKK5</accession>
<dbReference type="EMBL" id="ASPP01020175">
    <property type="protein sequence ID" value="ETO14181.1"/>
    <property type="molecule type" value="Genomic_DNA"/>
</dbReference>
<reference evidence="1 2" key="1">
    <citation type="journal article" date="2013" name="Curr. Biol.">
        <title>The Genome of the Foraminiferan Reticulomyxa filosa.</title>
        <authorList>
            <person name="Glockner G."/>
            <person name="Hulsmann N."/>
            <person name="Schleicher M."/>
            <person name="Noegel A.A."/>
            <person name="Eichinger L."/>
            <person name="Gallinger C."/>
            <person name="Pawlowski J."/>
            <person name="Sierra R."/>
            <person name="Euteneuer U."/>
            <person name="Pillet L."/>
            <person name="Moustafa A."/>
            <person name="Platzer M."/>
            <person name="Groth M."/>
            <person name="Szafranski K."/>
            <person name="Schliwa M."/>
        </authorList>
    </citation>
    <scope>NUCLEOTIDE SEQUENCE [LARGE SCALE GENOMIC DNA]</scope>
</reference>
<comment type="caution">
    <text evidence="1">The sequence shown here is derived from an EMBL/GenBank/DDBJ whole genome shotgun (WGS) entry which is preliminary data.</text>
</comment>
<evidence type="ECO:0000313" key="1">
    <source>
        <dbReference type="EMBL" id="ETO14181.1"/>
    </source>
</evidence>
<sequence>MAATLCFEEVNEGEGHPIPGALLCCNIKSNLHDEQFLDKLTKKLSAQKLGLNSKQTKETTQNKKKANQEIALEIANEISDQCDRLAKGLHERSAALIEELSRRSQENTTKLEEALNVINLHRFKLKQTKTDKKRLGTEQLEKLFDSNENQHFIQLLTQQMRLNCTFPEVLYLLKRRTKKKEGKEG</sequence>
<organism evidence="1 2">
    <name type="scientific">Reticulomyxa filosa</name>
    <dbReference type="NCBI Taxonomy" id="46433"/>
    <lineage>
        <taxon>Eukaryota</taxon>
        <taxon>Sar</taxon>
        <taxon>Rhizaria</taxon>
        <taxon>Retaria</taxon>
        <taxon>Foraminifera</taxon>
        <taxon>Monothalamids</taxon>
        <taxon>Reticulomyxidae</taxon>
        <taxon>Reticulomyxa</taxon>
    </lineage>
</organism>
<name>X6MKK5_RETFI</name>